<dbReference type="InterPro" id="IPR053950">
    <property type="entry name" value="CAP_N"/>
</dbReference>
<dbReference type="EMBL" id="KZ680218">
    <property type="protein sequence ID" value="PTB64030.1"/>
    <property type="molecule type" value="Genomic_DNA"/>
</dbReference>
<dbReference type="FunFam" id="2.160.20.70:FF:000008">
    <property type="entry name" value="Adenylyl cyclase-associated protein"/>
    <property type="match status" value="1"/>
</dbReference>
<sequence>MAAPSNMHNLTTLIKRLEAATSRLEDIASSTELPKDVPGLGQPATPVSVSEPAAAPPPPAVQEPQEALPESIEDFDTFLNTTLAKYVKLSNELGGPVAQQAAEVLRGFQEQRKFLLIASKAAKPATSGSSLVVYQNLLKPITEALMAATEIKDNNRPDPMYSNLSAVADGIMVLGWVTIDHRPYNHVEESLSAAQFFGNRVLKEQKDNDPRQVEWVQSFYQIFHDLGDYIKQHHPQGVAWNPRGEPAEEVAKSLDSSKESQRPPAIAGSSAGGAPPPPPPPPPPGPAPILDIGSDSAKPSGGAPAGGFGAVFSELNRGEDVTKGLRKVDRSEMTHKNPSLRAGSTVSDGARAKSPVPGKKPKPESMRAKKPARKVLEANKWTVENYEKEAQPVEIEASITHSVLISRCNNTTVIIKGKANQVTVENSTRLSLVVDSLVSTVDVVKANNFALQVLGTVPTVMLDQVDSAQVYLSKESSTTKLFTSKSDGINLNILAGPDDDYKEVPLPSQICSYYSEEKGELVSEIVAHAG</sequence>
<evidence type="ECO:0000256" key="5">
    <source>
        <dbReference type="SAM" id="MobiDB-lite"/>
    </source>
</evidence>
<evidence type="ECO:0000259" key="6">
    <source>
        <dbReference type="PROSITE" id="PS51329"/>
    </source>
</evidence>
<evidence type="ECO:0000256" key="2">
    <source>
        <dbReference type="ARBA" id="ARBA00054756"/>
    </source>
</evidence>
<comment type="similarity">
    <text evidence="1 4">Belongs to the CAP family.</text>
</comment>
<dbReference type="SMART" id="SM00673">
    <property type="entry name" value="CARP"/>
    <property type="match status" value="2"/>
</dbReference>
<dbReference type="GO" id="GO:0003779">
    <property type="term" value="F:actin binding"/>
    <property type="evidence" value="ECO:0007669"/>
    <property type="project" value="InterPro"/>
</dbReference>
<dbReference type="GO" id="GO:0019933">
    <property type="term" value="P:cAMP-mediated signaling"/>
    <property type="evidence" value="ECO:0007669"/>
    <property type="project" value="TreeGrafter"/>
</dbReference>
<dbReference type="InterPro" id="IPR036222">
    <property type="entry name" value="CAP_N_sf"/>
</dbReference>
<dbReference type="InterPro" id="IPR001837">
    <property type="entry name" value="Adenylate_cyclase-assoc_CAP"/>
</dbReference>
<keyword evidence="8" id="KW-1185">Reference proteome</keyword>
<dbReference type="SUPFAM" id="SSF69340">
    <property type="entry name" value="C-terminal domain of adenylylcyclase associated protein"/>
    <property type="match status" value="1"/>
</dbReference>
<feature type="region of interest" description="Disordered" evidence="5">
    <location>
        <begin position="323"/>
        <end position="372"/>
    </location>
</feature>
<feature type="compositionally biased region" description="Basic and acidic residues" evidence="5">
    <location>
        <begin position="245"/>
        <end position="261"/>
    </location>
</feature>
<evidence type="ECO:0000256" key="1">
    <source>
        <dbReference type="ARBA" id="ARBA00007659"/>
    </source>
</evidence>
<evidence type="ECO:0000313" key="7">
    <source>
        <dbReference type="EMBL" id="PTB64030.1"/>
    </source>
</evidence>
<feature type="compositionally biased region" description="Low complexity" evidence="5">
    <location>
        <begin position="263"/>
        <end position="273"/>
    </location>
</feature>
<dbReference type="SUPFAM" id="SSF101278">
    <property type="entry name" value="N-terminal domain of adenylylcyclase associated protein, CAP"/>
    <property type="match status" value="1"/>
</dbReference>
<comment type="function">
    <text evidence="2">The N-terminal domain binds to adenylyl cyclase, thereby enabling adenylyl cyclase to be activated by upstream regulatory signals, such as Ras. The C-terminal domain is required for normal cellular morphology and growth control.</text>
</comment>
<dbReference type="GO" id="GO:0005737">
    <property type="term" value="C:cytoplasm"/>
    <property type="evidence" value="ECO:0007669"/>
    <property type="project" value="TreeGrafter"/>
</dbReference>
<reference evidence="8" key="1">
    <citation type="submission" date="2016-07" db="EMBL/GenBank/DDBJ databases">
        <title>Multiple horizontal gene transfer events from other fungi enriched the ability of initially mycotrophic Trichoderma (Ascomycota) to feed on dead plant biomass.</title>
        <authorList>
            <consortium name="DOE Joint Genome Institute"/>
            <person name="Atanasova L."/>
            <person name="Chenthamara K."/>
            <person name="Zhang J."/>
            <person name="Grujic M."/>
            <person name="Henrissat B."/>
            <person name="Kuo A."/>
            <person name="Aerts A."/>
            <person name="Salamov A."/>
            <person name="Lipzen A."/>
            <person name="Labutti K."/>
            <person name="Barry K."/>
            <person name="Miao Y."/>
            <person name="Rahimi M.J."/>
            <person name="Shen Q."/>
            <person name="Grigoriev I.V."/>
            <person name="Kubicek C.P."/>
            <person name="Druzhinina I.S."/>
        </authorList>
    </citation>
    <scope>NUCLEOTIDE SEQUENCE [LARGE SCALE GENOMIC DNA]</scope>
    <source>
        <strain evidence="8">TUCIM 6016</strain>
    </source>
</reference>
<feature type="domain" description="C-CAP/cofactor C-like" evidence="6">
    <location>
        <begin position="370"/>
        <end position="506"/>
    </location>
</feature>
<dbReference type="InterPro" id="IPR036223">
    <property type="entry name" value="CAP_C_sf"/>
</dbReference>
<dbReference type="PANTHER" id="PTHR10652">
    <property type="entry name" value="ADENYLYL CYCLASE-ASSOCIATED PROTEIN"/>
    <property type="match status" value="1"/>
</dbReference>
<dbReference type="Proteomes" id="UP000241546">
    <property type="component" value="Unassembled WGS sequence"/>
</dbReference>
<dbReference type="GO" id="GO:0008179">
    <property type="term" value="F:adenylate cyclase binding"/>
    <property type="evidence" value="ECO:0007669"/>
    <property type="project" value="TreeGrafter"/>
</dbReference>
<protein>
    <recommendedName>
        <fullName evidence="3 4">Adenylyl cyclase-associated protein</fullName>
    </recommendedName>
</protein>
<organism evidence="7 8">
    <name type="scientific">Trichoderma citrinoviride</name>
    <dbReference type="NCBI Taxonomy" id="58853"/>
    <lineage>
        <taxon>Eukaryota</taxon>
        <taxon>Fungi</taxon>
        <taxon>Dikarya</taxon>
        <taxon>Ascomycota</taxon>
        <taxon>Pezizomycotina</taxon>
        <taxon>Sordariomycetes</taxon>
        <taxon>Hypocreomycetidae</taxon>
        <taxon>Hypocreales</taxon>
        <taxon>Hypocreaceae</taxon>
        <taxon>Trichoderma</taxon>
    </lineage>
</organism>
<dbReference type="InterPro" id="IPR016098">
    <property type="entry name" value="CAP/MinC_C"/>
</dbReference>
<evidence type="ECO:0000256" key="3">
    <source>
        <dbReference type="ARBA" id="ARBA00072052"/>
    </source>
</evidence>
<dbReference type="PROSITE" id="PS51329">
    <property type="entry name" value="C_CAP_COFACTOR_C"/>
    <property type="match status" value="1"/>
</dbReference>
<dbReference type="InterPro" id="IPR013912">
    <property type="entry name" value="Adenylate_cyclase-assoc_CAP_C"/>
</dbReference>
<dbReference type="GeneID" id="36599364"/>
<dbReference type="Pfam" id="PF01213">
    <property type="entry name" value="CAP_N-CM"/>
    <property type="match status" value="1"/>
</dbReference>
<feature type="region of interest" description="Disordered" evidence="5">
    <location>
        <begin position="27"/>
        <end position="67"/>
    </location>
</feature>
<feature type="compositionally biased region" description="Basic and acidic residues" evidence="5">
    <location>
        <begin position="323"/>
        <end position="335"/>
    </location>
</feature>
<dbReference type="OrthoDB" id="77251at2759"/>
<dbReference type="Pfam" id="PF21938">
    <property type="entry name" value="CAP_N"/>
    <property type="match status" value="1"/>
</dbReference>
<dbReference type="InterPro" id="IPR017901">
    <property type="entry name" value="C-CAP_CF_C-like"/>
</dbReference>
<feature type="compositionally biased region" description="Low complexity" evidence="5">
    <location>
        <begin position="293"/>
        <end position="302"/>
    </location>
</feature>
<dbReference type="AlphaFoldDB" id="A0A2T4B408"/>
<dbReference type="InterPro" id="IPR013992">
    <property type="entry name" value="Adenylate_cyclase-assoc_CAP_N"/>
</dbReference>
<evidence type="ECO:0000313" key="8">
    <source>
        <dbReference type="Proteomes" id="UP000241546"/>
    </source>
</evidence>
<gene>
    <name evidence="7" type="ORF">BBK36DRAFT_1125139</name>
</gene>
<evidence type="ECO:0000256" key="4">
    <source>
        <dbReference type="RuleBase" id="RU000647"/>
    </source>
</evidence>
<dbReference type="PANTHER" id="PTHR10652:SF0">
    <property type="entry name" value="ADENYLYL CYCLASE-ASSOCIATED PROTEIN"/>
    <property type="match status" value="1"/>
</dbReference>
<dbReference type="InterPro" id="IPR018106">
    <property type="entry name" value="CAP_CS_N"/>
</dbReference>
<dbReference type="GO" id="GO:0007015">
    <property type="term" value="P:actin filament organization"/>
    <property type="evidence" value="ECO:0007669"/>
    <property type="project" value="TreeGrafter"/>
</dbReference>
<dbReference type="Gene3D" id="2.160.20.70">
    <property type="match status" value="1"/>
</dbReference>
<dbReference type="InterPro" id="IPR006599">
    <property type="entry name" value="CARP_motif"/>
</dbReference>
<accession>A0A2T4B408</accession>
<dbReference type="FunFam" id="1.25.40.330:FF:000001">
    <property type="entry name" value="Adenylyl cyclase-associated protein"/>
    <property type="match status" value="1"/>
</dbReference>
<dbReference type="RefSeq" id="XP_024747350.1">
    <property type="nucleotide sequence ID" value="XM_024891246.1"/>
</dbReference>
<proteinExistence type="inferred from homology"/>
<feature type="compositionally biased region" description="Low complexity" evidence="5">
    <location>
        <begin position="43"/>
        <end position="53"/>
    </location>
</feature>
<name>A0A2T4B408_9HYPO</name>
<dbReference type="PROSITE" id="PS01088">
    <property type="entry name" value="CAP_1"/>
    <property type="match status" value="1"/>
</dbReference>
<feature type="compositionally biased region" description="Pro residues" evidence="5">
    <location>
        <begin position="274"/>
        <end position="287"/>
    </location>
</feature>
<dbReference type="Pfam" id="PF08603">
    <property type="entry name" value="CAP_C"/>
    <property type="match status" value="1"/>
</dbReference>
<feature type="region of interest" description="Disordered" evidence="5">
    <location>
        <begin position="237"/>
        <end position="310"/>
    </location>
</feature>
<dbReference type="Gene3D" id="1.25.40.330">
    <property type="entry name" value="Adenylate cyclase-associated CAP, N-terminal domain"/>
    <property type="match status" value="1"/>
</dbReference>